<dbReference type="InterPro" id="IPR010994">
    <property type="entry name" value="RuvA_2-like"/>
</dbReference>
<proteinExistence type="inferred from homology"/>
<feature type="region of interest" description="Disordered" evidence="7">
    <location>
        <begin position="134"/>
        <end position="153"/>
    </location>
</feature>
<feature type="domain" description="Helix-hairpin-helix DNA-binding motif class 1" evidence="8">
    <location>
        <begin position="72"/>
        <end position="91"/>
    </location>
</feature>
<dbReference type="GO" id="GO:0016787">
    <property type="term" value="F:hydrolase activity"/>
    <property type="evidence" value="ECO:0007669"/>
    <property type="project" value="UniProtKB-KW"/>
</dbReference>
<evidence type="ECO:0000256" key="7">
    <source>
        <dbReference type="SAM" id="MobiDB-lite"/>
    </source>
</evidence>
<dbReference type="Pfam" id="PF07499">
    <property type="entry name" value="RuvA_C"/>
    <property type="match status" value="1"/>
</dbReference>
<feature type="region of interest" description="Domain III" evidence="6">
    <location>
        <begin position="143"/>
        <end position="209"/>
    </location>
</feature>
<keyword evidence="1 6" id="KW-0963">Cytoplasm</keyword>
<evidence type="ECO:0000256" key="2">
    <source>
        <dbReference type="ARBA" id="ARBA00022763"/>
    </source>
</evidence>
<comment type="subcellular location">
    <subcellularLocation>
        <location evidence="6">Cytoplasm</location>
    </subcellularLocation>
</comment>
<comment type="caution">
    <text evidence="9">The sequence shown here is derived from an EMBL/GenBank/DDBJ whole genome shotgun (WGS) entry which is preliminary data.</text>
</comment>
<dbReference type="CDD" id="cd14332">
    <property type="entry name" value="UBA_RuvA_C"/>
    <property type="match status" value="1"/>
</dbReference>
<evidence type="ECO:0000259" key="8">
    <source>
        <dbReference type="SMART" id="SM00278"/>
    </source>
</evidence>
<evidence type="ECO:0000256" key="4">
    <source>
        <dbReference type="ARBA" id="ARBA00023172"/>
    </source>
</evidence>
<comment type="subunit">
    <text evidence="6">Homotetramer. Forms an RuvA(8)-RuvB(12)-Holliday junction (HJ) complex. HJ DNA is sandwiched between 2 RuvA tetramers; dsDNA enters through RuvA and exits via RuvB. An RuvB hexamer assembles on each DNA strand where it exits the tetramer. Each RuvB hexamer is contacted by two RuvA subunits (via domain III) on 2 adjacent RuvB subunits; this complex drives branch migration. In the full resolvosome a probable DNA-RuvA(4)-RuvB(12)-RuvC(2) complex forms which resolves the HJ.</text>
</comment>
<gene>
    <name evidence="6 9" type="primary">ruvA</name>
    <name evidence="9" type="ORF">RIF23_13555</name>
</gene>
<comment type="similarity">
    <text evidence="6">Belongs to the RuvA family.</text>
</comment>
<dbReference type="Gene3D" id="2.40.50.140">
    <property type="entry name" value="Nucleic acid-binding proteins"/>
    <property type="match status" value="1"/>
</dbReference>
<reference evidence="10" key="1">
    <citation type="submission" date="2023-07" db="EMBL/GenBank/DDBJ databases">
        <title>Novel species in the genus Lipingzhangella isolated from Sambhar Salt Lake.</title>
        <authorList>
            <person name="Jiya N."/>
            <person name="Kajale S."/>
            <person name="Sharma A."/>
        </authorList>
    </citation>
    <scope>NUCLEOTIDE SEQUENCE [LARGE SCALE GENOMIC DNA]</scope>
    <source>
        <strain evidence="10">LS1_29</strain>
    </source>
</reference>
<dbReference type="InterPro" id="IPR036267">
    <property type="entry name" value="RuvA_C_sf"/>
</dbReference>
<comment type="function">
    <text evidence="6">The RuvA-RuvB-RuvC complex processes Holliday junction (HJ) DNA during genetic recombination and DNA repair, while the RuvA-RuvB complex plays an important role in the rescue of blocked DNA replication forks via replication fork reversal (RFR). RuvA specifically binds to HJ cruciform DNA, conferring on it an open structure. The RuvB hexamer acts as an ATP-dependent pump, pulling dsDNA into and through the RuvAB complex. HJ branch migration allows RuvC to scan DNA until it finds its consensus sequence, where it cleaves and resolves the cruciform DNA.</text>
</comment>
<dbReference type="Gene3D" id="1.10.150.20">
    <property type="entry name" value="5' to 3' exonuclease, C-terminal subdomain"/>
    <property type="match status" value="1"/>
</dbReference>
<evidence type="ECO:0000313" key="10">
    <source>
        <dbReference type="Proteomes" id="UP001250214"/>
    </source>
</evidence>
<evidence type="ECO:0000256" key="1">
    <source>
        <dbReference type="ARBA" id="ARBA00022490"/>
    </source>
</evidence>
<dbReference type="SUPFAM" id="SSF46929">
    <property type="entry name" value="DNA helicase RuvA subunit, C-terminal domain"/>
    <property type="match status" value="1"/>
</dbReference>
<dbReference type="Pfam" id="PF14520">
    <property type="entry name" value="HHH_5"/>
    <property type="match status" value="1"/>
</dbReference>
<feature type="compositionally biased region" description="Gly residues" evidence="7">
    <location>
        <begin position="139"/>
        <end position="151"/>
    </location>
</feature>
<dbReference type="SUPFAM" id="SSF50249">
    <property type="entry name" value="Nucleic acid-binding proteins"/>
    <property type="match status" value="1"/>
</dbReference>
<dbReference type="Proteomes" id="UP001250214">
    <property type="component" value="Unassembled WGS sequence"/>
</dbReference>
<dbReference type="InterPro" id="IPR000085">
    <property type="entry name" value="RuvA"/>
</dbReference>
<evidence type="ECO:0000256" key="5">
    <source>
        <dbReference type="ARBA" id="ARBA00023204"/>
    </source>
</evidence>
<keyword evidence="3 6" id="KW-0238">DNA-binding</keyword>
<keyword evidence="2 6" id="KW-0227">DNA damage</keyword>
<dbReference type="SMART" id="SM00278">
    <property type="entry name" value="HhH1"/>
    <property type="match status" value="2"/>
</dbReference>
<sequence>MISFLTGRVASRGGGTAVIDVGGVGMTLLCTPACLAQLEVGAEATVATSLVVREESLTLYGFASDDERLVFDQVQSASGVGPRVALAMVSVHSPASLRQAVADEDTAALTRVPGIGKKGAQRIVLELKGKLDGPVGPTPGAGDGPEAGPVGGAAPWREQVVSGLVNLGWSQRDAEAASDAVSAELSDAEAANADVASLLKYALRRLSRA</sequence>
<dbReference type="NCBIfam" id="TIGR00084">
    <property type="entry name" value="ruvA"/>
    <property type="match status" value="1"/>
</dbReference>
<organism evidence="9 10">
    <name type="scientific">Lipingzhangella rawalii</name>
    <dbReference type="NCBI Taxonomy" id="2055835"/>
    <lineage>
        <taxon>Bacteria</taxon>
        <taxon>Bacillati</taxon>
        <taxon>Actinomycetota</taxon>
        <taxon>Actinomycetes</taxon>
        <taxon>Streptosporangiales</taxon>
        <taxon>Nocardiopsidaceae</taxon>
        <taxon>Lipingzhangella</taxon>
    </lineage>
</organism>
<dbReference type="EMBL" id="JAVLVT010000005">
    <property type="protein sequence ID" value="MDS1271323.1"/>
    <property type="molecule type" value="Genomic_DNA"/>
</dbReference>
<dbReference type="InterPro" id="IPR013849">
    <property type="entry name" value="DNA_helicase_Holl-junc_RuvA_I"/>
</dbReference>
<feature type="domain" description="Helix-hairpin-helix DNA-binding motif class 1" evidence="8">
    <location>
        <begin position="107"/>
        <end position="126"/>
    </location>
</feature>
<dbReference type="HAMAP" id="MF_00031">
    <property type="entry name" value="DNA_HJ_migration_RuvA"/>
    <property type="match status" value="1"/>
</dbReference>
<accession>A0ABU2H7Q8</accession>
<protein>
    <recommendedName>
        <fullName evidence="6">Holliday junction branch migration complex subunit RuvA</fullName>
    </recommendedName>
</protein>
<dbReference type="Pfam" id="PF01330">
    <property type="entry name" value="RuvA_N"/>
    <property type="match status" value="1"/>
</dbReference>
<keyword evidence="5 6" id="KW-0234">DNA repair</keyword>
<dbReference type="GO" id="GO:0003678">
    <property type="term" value="F:DNA helicase activity"/>
    <property type="evidence" value="ECO:0007669"/>
    <property type="project" value="UniProtKB-EC"/>
</dbReference>
<dbReference type="SUPFAM" id="SSF47781">
    <property type="entry name" value="RuvA domain 2-like"/>
    <property type="match status" value="1"/>
</dbReference>
<comment type="domain">
    <text evidence="6">Has three domains with a flexible linker between the domains II and III and assumes an 'L' shape. Domain III is highly mobile and contacts RuvB.</text>
</comment>
<keyword evidence="4 6" id="KW-0233">DNA recombination</keyword>
<evidence type="ECO:0000256" key="3">
    <source>
        <dbReference type="ARBA" id="ARBA00023125"/>
    </source>
</evidence>
<dbReference type="InterPro" id="IPR011114">
    <property type="entry name" value="RuvA_C"/>
</dbReference>
<keyword evidence="9" id="KW-0378">Hydrolase</keyword>
<dbReference type="InterPro" id="IPR012340">
    <property type="entry name" value="NA-bd_OB-fold"/>
</dbReference>
<name>A0ABU2H7Q8_9ACTN</name>
<evidence type="ECO:0000313" key="9">
    <source>
        <dbReference type="EMBL" id="MDS1271323.1"/>
    </source>
</evidence>
<dbReference type="InterPro" id="IPR003583">
    <property type="entry name" value="Hlx-hairpin-Hlx_DNA-bd_motif"/>
</dbReference>
<evidence type="ECO:0000256" key="6">
    <source>
        <dbReference type="HAMAP-Rule" id="MF_00031"/>
    </source>
</evidence>
<comment type="caution">
    <text evidence="6">Lacks conserved residue(s) required for the propagation of feature annotation.</text>
</comment>
<dbReference type="Gene3D" id="1.10.8.10">
    <property type="entry name" value="DNA helicase RuvA subunit, C-terminal domain"/>
    <property type="match status" value="1"/>
</dbReference>
<dbReference type="RefSeq" id="WP_310912849.1">
    <property type="nucleotide sequence ID" value="NZ_JAVLVT010000005.1"/>
</dbReference>
<keyword evidence="10" id="KW-1185">Reference proteome</keyword>